<dbReference type="Proteomes" id="UP000294003">
    <property type="component" value="Unassembled WGS sequence"/>
</dbReference>
<feature type="signal peptide" evidence="3">
    <location>
        <begin position="1"/>
        <end position="16"/>
    </location>
</feature>
<dbReference type="EMBL" id="QJNS01000123">
    <property type="protein sequence ID" value="RYO86048.1"/>
    <property type="molecule type" value="Genomic_DNA"/>
</dbReference>
<proteinExistence type="predicted"/>
<keyword evidence="5" id="KW-1185">Reference proteome</keyword>
<feature type="chain" id="PRO_5047232154" evidence="3">
    <location>
        <begin position="17"/>
        <end position="308"/>
    </location>
</feature>
<protein>
    <submittedName>
        <fullName evidence="4">Uncharacterized protein</fullName>
    </submittedName>
</protein>
<name>A0ABY0HAR6_9PEZI</name>
<keyword evidence="1" id="KW-0175">Coiled coil</keyword>
<feature type="compositionally biased region" description="Basic and acidic residues" evidence="2">
    <location>
        <begin position="49"/>
        <end position="59"/>
    </location>
</feature>
<accession>A0ABY0HAR6</accession>
<evidence type="ECO:0000256" key="2">
    <source>
        <dbReference type="SAM" id="MobiDB-lite"/>
    </source>
</evidence>
<comment type="caution">
    <text evidence="4">The sequence shown here is derived from an EMBL/GenBank/DDBJ whole genome shotgun (WGS) entry which is preliminary data.</text>
</comment>
<evidence type="ECO:0000313" key="4">
    <source>
        <dbReference type="EMBL" id="RYO86048.1"/>
    </source>
</evidence>
<reference evidence="4 5" key="1">
    <citation type="submission" date="2018-06" db="EMBL/GenBank/DDBJ databases">
        <title>Complete Genomes of Monosporascus.</title>
        <authorList>
            <person name="Robinson A.J."/>
            <person name="Natvig D.O."/>
        </authorList>
    </citation>
    <scope>NUCLEOTIDE SEQUENCE [LARGE SCALE GENOMIC DNA]</scope>
    <source>
        <strain evidence="4 5">CBS 609.92</strain>
    </source>
</reference>
<gene>
    <name evidence="4" type="ORF">DL762_004926</name>
</gene>
<feature type="compositionally biased region" description="Polar residues" evidence="2">
    <location>
        <begin position="36"/>
        <end position="47"/>
    </location>
</feature>
<organism evidence="4 5">
    <name type="scientific">Monosporascus cannonballus</name>
    <dbReference type="NCBI Taxonomy" id="155416"/>
    <lineage>
        <taxon>Eukaryota</taxon>
        <taxon>Fungi</taxon>
        <taxon>Dikarya</taxon>
        <taxon>Ascomycota</taxon>
        <taxon>Pezizomycotina</taxon>
        <taxon>Sordariomycetes</taxon>
        <taxon>Xylariomycetidae</taxon>
        <taxon>Xylariales</taxon>
        <taxon>Xylariales incertae sedis</taxon>
        <taxon>Monosporascus</taxon>
    </lineage>
</organism>
<evidence type="ECO:0000256" key="1">
    <source>
        <dbReference type="SAM" id="Coils"/>
    </source>
</evidence>
<keyword evidence="3" id="KW-0732">Signal</keyword>
<feature type="region of interest" description="Disordered" evidence="2">
    <location>
        <begin position="36"/>
        <end position="81"/>
    </location>
</feature>
<feature type="coiled-coil region" evidence="1">
    <location>
        <begin position="231"/>
        <end position="258"/>
    </location>
</feature>
<sequence>MICGAILPLYIKAVAAEALACFFKIYNGPSTRISHISPINSFRQTPGQDEERAGDEAQKSRGYQPSGESRQNKIARQPRNEDTVGRRYAFIWSKFSSGPAHQFILPTSTISENTWPIRTKNLILPSTTADTDPARETPNPTRANYAPQRPVLAYVMDEDSKANFLIGAAALLADYRKQQQSIEEQRGWISQHMDMLGSEQAVLDKQKADLDKQKAKLDKQKAWLDIRKLNLDRWKAHHDRQEAELDQKREEVRRLYQEPSSKTSETAVVDALTEKLNDLDLQSLSNDIKVLSRNPSVICEGARESGED</sequence>
<evidence type="ECO:0000313" key="5">
    <source>
        <dbReference type="Proteomes" id="UP000294003"/>
    </source>
</evidence>
<feature type="compositionally biased region" description="Polar residues" evidence="2">
    <location>
        <begin position="61"/>
        <end position="74"/>
    </location>
</feature>
<evidence type="ECO:0000256" key="3">
    <source>
        <dbReference type="SAM" id="SignalP"/>
    </source>
</evidence>